<dbReference type="CDD" id="cd17321">
    <property type="entry name" value="MFS_MMR_MDR_like"/>
    <property type="match status" value="1"/>
</dbReference>
<dbReference type="InterPro" id="IPR011701">
    <property type="entry name" value="MFS"/>
</dbReference>
<keyword evidence="10" id="KW-1185">Reference proteome</keyword>
<evidence type="ECO:0000256" key="7">
    <source>
        <dbReference type="SAM" id="Phobius"/>
    </source>
</evidence>
<dbReference type="PANTHER" id="PTHR42718:SF47">
    <property type="entry name" value="METHYL VIOLOGEN RESISTANCE PROTEIN SMVA"/>
    <property type="match status" value="1"/>
</dbReference>
<dbReference type="RefSeq" id="WP_051314380.1">
    <property type="nucleotide sequence ID" value="NZ_AUBJ02000001.1"/>
</dbReference>
<reference evidence="9 10" key="1">
    <citation type="submission" date="2013-07" db="EMBL/GenBank/DDBJ databases">
        <authorList>
            <consortium name="DOE Joint Genome Institute"/>
            <person name="Reeve W."/>
            <person name="Huntemann M."/>
            <person name="Han J."/>
            <person name="Chen A."/>
            <person name="Kyrpides N."/>
            <person name="Mavromatis K."/>
            <person name="Markowitz V."/>
            <person name="Palaniappan K."/>
            <person name="Ivanova N."/>
            <person name="Schaumberg A."/>
            <person name="Pati A."/>
            <person name="Liolios K."/>
            <person name="Nordberg H.P."/>
            <person name="Cantor M.N."/>
            <person name="Hua S.X."/>
            <person name="Woyke T."/>
        </authorList>
    </citation>
    <scope>NUCLEOTIDE SEQUENCE [LARGE SCALE GENOMIC DNA]</scope>
    <source>
        <strain evidence="9 10">DSM 43889</strain>
    </source>
</reference>
<feature type="transmembrane region" description="Helical" evidence="7">
    <location>
        <begin position="140"/>
        <end position="160"/>
    </location>
</feature>
<feature type="transmembrane region" description="Helical" evidence="7">
    <location>
        <begin position="272"/>
        <end position="292"/>
    </location>
</feature>
<feature type="transmembrane region" description="Helical" evidence="7">
    <location>
        <begin position="478"/>
        <end position="498"/>
    </location>
</feature>
<feature type="transmembrane region" description="Helical" evidence="7">
    <location>
        <begin position="358"/>
        <end position="384"/>
    </location>
</feature>
<organism evidence="9 10">
    <name type="scientific">Actinoalloteichus caeruleus DSM 43889</name>
    <dbReference type="NCBI Taxonomy" id="1120930"/>
    <lineage>
        <taxon>Bacteria</taxon>
        <taxon>Bacillati</taxon>
        <taxon>Actinomycetota</taxon>
        <taxon>Actinomycetes</taxon>
        <taxon>Pseudonocardiales</taxon>
        <taxon>Pseudonocardiaceae</taxon>
        <taxon>Actinoalloteichus</taxon>
        <taxon>Actinoalloteichus cyanogriseus</taxon>
    </lineage>
</organism>
<feature type="transmembrane region" description="Helical" evidence="7">
    <location>
        <begin position="52"/>
        <end position="70"/>
    </location>
</feature>
<evidence type="ECO:0000259" key="8">
    <source>
        <dbReference type="PROSITE" id="PS50850"/>
    </source>
</evidence>
<dbReference type="Gene3D" id="1.20.1720.10">
    <property type="entry name" value="Multidrug resistance protein D"/>
    <property type="match status" value="1"/>
</dbReference>
<dbReference type="InterPro" id="IPR036259">
    <property type="entry name" value="MFS_trans_sf"/>
</dbReference>
<keyword evidence="5 7" id="KW-1133">Transmembrane helix</keyword>
<dbReference type="InterPro" id="IPR020846">
    <property type="entry name" value="MFS_dom"/>
</dbReference>
<feature type="domain" description="Major facilitator superfamily (MFS) profile" evidence="8">
    <location>
        <begin position="16"/>
        <end position="502"/>
    </location>
</feature>
<dbReference type="PROSITE" id="PS50850">
    <property type="entry name" value="MFS"/>
    <property type="match status" value="1"/>
</dbReference>
<feature type="transmembrane region" description="Helical" evidence="7">
    <location>
        <begin position="233"/>
        <end position="251"/>
    </location>
</feature>
<protein>
    <submittedName>
        <fullName evidence="9">MFS transporter, DHA2 family, multidrug resistance protein</fullName>
    </submittedName>
</protein>
<dbReference type="SUPFAM" id="SSF103473">
    <property type="entry name" value="MFS general substrate transporter"/>
    <property type="match status" value="1"/>
</dbReference>
<accession>A0ABT1JCM7</accession>
<dbReference type="Gene3D" id="1.20.1250.20">
    <property type="entry name" value="MFS general substrate transporter like domains"/>
    <property type="match status" value="1"/>
</dbReference>
<keyword evidence="6 7" id="KW-0472">Membrane</keyword>
<evidence type="ECO:0000256" key="1">
    <source>
        <dbReference type="ARBA" id="ARBA00004651"/>
    </source>
</evidence>
<name>A0ABT1JCM7_ACTCY</name>
<comment type="subcellular location">
    <subcellularLocation>
        <location evidence="1">Cell membrane</location>
        <topology evidence="1">Multi-pass membrane protein</topology>
    </subcellularLocation>
</comment>
<reference evidence="9 10" key="2">
    <citation type="submission" date="2022-06" db="EMBL/GenBank/DDBJ databases">
        <title>Genomic Encyclopedia of Type Strains, Phase I: the one thousand microbial genomes (KMG-I) project.</title>
        <authorList>
            <person name="Kyrpides N."/>
        </authorList>
    </citation>
    <scope>NUCLEOTIDE SEQUENCE [LARGE SCALE GENOMIC DNA]</scope>
    <source>
        <strain evidence="9 10">DSM 43889</strain>
    </source>
</reference>
<evidence type="ECO:0000313" key="9">
    <source>
        <dbReference type="EMBL" id="MCP2330231.1"/>
    </source>
</evidence>
<dbReference type="PANTHER" id="PTHR42718">
    <property type="entry name" value="MAJOR FACILITATOR SUPERFAMILY MULTIDRUG TRANSPORTER MFSC"/>
    <property type="match status" value="1"/>
</dbReference>
<feature type="transmembrane region" description="Helical" evidence="7">
    <location>
        <begin position="107"/>
        <end position="128"/>
    </location>
</feature>
<evidence type="ECO:0000256" key="6">
    <source>
        <dbReference type="ARBA" id="ARBA00023136"/>
    </source>
</evidence>
<evidence type="ECO:0000256" key="2">
    <source>
        <dbReference type="ARBA" id="ARBA00022448"/>
    </source>
</evidence>
<feature type="transmembrane region" description="Helical" evidence="7">
    <location>
        <begin position="304"/>
        <end position="322"/>
    </location>
</feature>
<keyword evidence="3" id="KW-1003">Cell membrane</keyword>
<evidence type="ECO:0000313" key="10">
    <source>
        <dbReference type="Proteomes" id="UP000791080"/>
    </source>
</evidence>
<dbReference type="Proteomes" id="UP000791080">
    <property type="component" value="Unassembled WGS sequence"/>
</dbReference>
<dbReference type="EMBL" id="AUBJ02000001">
    <property type="protein sequence ID" value="MCP2330231.1"/>
    <property type="molecule type" value="Genomic_DNA"/>
</dbReference>
<gene>
    <name evidence="9" type="ORF">G443_000501</name>
</gene>
<dbReference type="Pfam" id="PF07690">
    <property type="entry name" value="MFS_1"/>
    <property type="match status" value="1"/>
</dbReference>
<keyword evidence="2" id="KW-0813">Transport</keyword>
<sequence>MDGTGTRGLGRREWAALAVLSLPTLVLAMDITVLHLAVPALSADLDPTGTQLLWILDVYGFVVAGFLLVMGALGDRIGRRRLLMVGAAAFAVVSVLAAFSSSAELLIAARALLGVAGATLMPSTLAVLTDVFRTPARRTFAVAVWMTAFTSGEAVGPLVGGLVLEFLWWGAVFLVGVPVMVLLLVVGPFVLPESAERLPGRFDLASATALLASVLSFVYGVKELASRGGWEPLGWIAAGLVLGCLFGWRQLRTRDPLLDLRLFRRAPFSAGFVAQLLAVAAMAGSQLLVMQYLQSVLGLSPFEAGLWTLPSVLLGIGATLLAPRLVRHSSAAPVVATGLFAAAVGATALAVTSHHLDLGWTVLAFTVLYVGVTPTLALMTDLIVGSAPRGRAGMAAGVAESGAEFGLAGGMAFIGTVASATYSSRVLSDASGGVAVEHLQEASRTVGNAVALAQDLPPEVGTSLLDAARMAFADGMRLAATVSAVLLVIGGALALRFLRPARSTTPGDHAAGARAE</sequence>
<keyword evidence="4 7" id="KW-0812">Transmembrane</keyword>
<evidence type="ECO:0000256" key="3">
    <source>
        <dbReference type="ARBA" id="ARBA00022475"/>
    </source>
</evidence>
<evidence type="ECO:0000256" key="5">
    <source>
        <dbReference type="ARBA" id="ARBA00022989"/>
    </source>
</evidence>
<feature type="transmembrane region" description="Helical" evidence="7">
    <location>
        <begin position="202"/>
        <end position="221"/>
    </location>
</feature>
<feature type="transmembrane region" description="Helical" evidence="7">
    <location>
        <begin position="82"/>
        <end position="101"/>
    </location>
</feature>
<feature type="transmembrane region" description="Helical" evidence="7">
    <location>
        <begin position="334"/>
        <end position="352"/>
    </location>
</feature>
<comment type="caution">
    <text evidence="9">The sequence shown here is derived from an EMBL/GenBank/DDBJ whole genome shotgun (WGS) entry which is preliminary data.</text>
</comment>
<feature type="transmembrane region" description="Helical" evidence="7">
    <location>
        <begin position="166"/>
        <end position="190"/>
    </location>
</feature>
<evidence type="ECO:0000256" key="4">
    <source>
        <dbReference type="ARBA" id="ARBA00022692"/>
    </source>
</evidence>
<proteinExistence type="predicted"/>